<protein>
    <recommendedName>
        <fullName evidence="3">AlpA family phage regulatory protein</fullName>
    </recommendedName>
</protein>
<name>A0ABS2W919_9GAMM</name>
<comment type="caution">
    <text evidence="1">The sequence shown here is derived from an EMBL/GenBank/DDBJ whole genome shotgun (WGS) entry which is preliminary data.</text>
</comment>
<accession>A0ABS2W919</accession>
<dbReference type="RefSeq" id="WP_205209229.1">
    <property type="nucleotide sequence ID" value="NZ_JAFFZO010000004.1"/>
</dbReference>
<sequence>MKQRYAFPGMNMVQCALNIKQMAADSWWVYRHEVCGNGTLKPVSRVVFFGRTRADVERWIETQRQESTVYMLSDN</sequence>
<dbReference type="EMBL" id="JAFFZP010000016">
    <property type="protein sequence ID" value="MBN0988002.1"/>
    <property type="molecule type" value="Genomic_DNA"/>
</dbReference>
<evidence type="ECO:0008006" key="3">
    <source>
        <dbReference type="Google" id="ProtNLM"/>
    </source>
</evidence>
<keyword evidence="2" id="KW-1185">Reference proteome</keyword>
<dbReference type="Proteomes" id="UP000760472">
    <property type="component" value="Unassembled WGS sequence"/>
</dbReference>
<gene>
    <name evidence="1" type="ORF">JW498_11555</name>
</gene>
<proteinExistence type="predicted"/>
<evidence type="ECO:0000313" key="2">
    <source>
        <dbReference type="Proteomes" id="UP000760472"/>
    </source>
</evidence>
<organism evidence="1 2">
    <name type="scientific">Amphritea pacifica</name>
    <dbReference type="NCBI Taxonomy" id="2811233"/>
    <lineage>
        <taxon>Bacteria</taxon>
        <taxon>Pseudomonadati</taxon>
        <taxon>Pseudomonadota</taxon>
        <taxon>Gammaproteobacteria</taxon>
        <taxon>Oceanospirillales</taxon>
        <taxon>Oceanospirillaceae</taxon>
        <taxon>Amphritea</taxon>
    </lineage>
</organism>
<evidence type="ECO:0000313" key="1">
    <source>
        <dbReference type="EMBL" id="MBN0988002.1"/>
    </source>
</evidence>
<reference evidence="1 2" key="1">
    <citation type="submission" date="2021-02" db="EMBL/GenBank/DDBJ databases">
        <title>A novel species of genus Amphritea isolated from a fishpond in China.</title>
        <authorList>
            <person name="Lu H."/>
        </authorList>
    </citation>
    <scope>NUCLEOTIDE SEQUENCE [LARGE SCALE GENOMIC DNA]</scope>
    <source>
        <strain evidence="1 2">RP18W</strain>
    </source>
</reference>